<dbReference type="RefSeq" id="WP_147079470.1">
    <property type="nucleotide sequence ID" value="NZ_BJZT01000029.1"/>
</dbReference>
<evidence type="ECO:0000313" key="1">
    <source>
        <dbReference type="EMBL" id="GEP00306.1"/>
    </source>
</evidence>
<dbReference type="AlphaFoldDB" id="A0A512IRJ8"/>
<name>A0A512IRJ8_9HYPH</name>
<reference evidence="1 2" key="1">
    <citation type="submission" date="2019-07" db="EMBL/GenBank/DDBJ databases">
        <title>Whole genome shotgun sequence of Methylobacterium haplocladii NBRC 107714.</title>
        <authorList>
            <person name="Hosoyama A."/>
            <person name="Uohara A."/>
            <person name="Ohji S."/>
            <person name="Ichikawa N."/>
        </authorList>
    </citation>
    <scope>NUCLEOTIDE SEQUENCE [LARGE SCALE GENOMIC DNA]</scope>
    <source>
        <strain evidence="1 2">NBRC 107714</strain>
    </source>
</reference>
<gene>
    <name evidence="1" type="ORF">MHA02_26930</name>
</gene>
<keyword evidence="2" id="KW-1185">Reference proteome</keyword>
<protein>
    <submittedName>
        <fullName evidence="1">Uncharacterized protein</fullName>
    </submittedName>
</protein>
<evidence type="ECO:0000313" key="2">
    <source>
        <dbReference type="Proteomes" id="UP000321258"/>
    </source>
</evidence>
<comment type="caution">
    <text evidence="1">The sequence shown here is derived from an EMBL/GenBank/DDBJ whole genome shotgun (WGS) entry which is preliminary data.</text>
</comment>
<proteinExistence type="predicted"/>
<accession>A0A512IRJ8</accession>
<dbReference type="EMBL" id="BJZT01000029">
    <property type="protein sequence ID" value="GEP00306.1"/>
    <property type="molecule type" value="Genomic_DNA"/>
</dbReference>
<sequence length="122" mass="12382">MRTLTVVALSALTLAGSIAGAEARGFRLRGSGFAIPHRSATARVTTTRPVPTIATVGAIGLFDPTRPDASIVTRSVMTAGATDETSPIPPMPPVPAAVKKSAEPWCPSGRIAGAGTGFCLIN</sequence>
<organism evidence="1 2">
    <name type="scientific">Methylobacterium haplocladii</name>
    <dbReference type="NCBI Taxonomy" id="1176176"/>
    <lineage>
        <taxon>Bacteria</taxon>
        <taxon>Pseudomonadati</taxon>
        <taxon>Pseudomonadota</taxon>
        <taxon>Alphaproteobacteria</taxon>
        <taxon>Hyphomicrobiales</taxon>
        <taxon>Methylobacteriaceae</taxon>
        <taxon>Methylobacterium</taxon>
    </lineage>
</organism>
<dbReference type="Proteomes" id="UP000321258">
    <property type="component" value="Unassembled WGS sequence"/>
</dbReference>